<gene>
    <name evidence="1" type="ORF">Q604_UNBC17835G0001</name>
</gene>
<feature type="non-terminal residue" evidence="1">
    <location>
        <position position="82"/>
    </location>
</feature>
<feature type="non-terminal residue" evidence="1">
    <location>
        <position position="1"/>
    </location>
</feature>
<comment type="caution">
    <text evidence="1">The sequence shown here is derived from an EMBL/GenBank/DDBJ whole genome shotgun (WGS) entry which is preliminary data.</text>
</comment>
<evidence type="ECO:0000313" key="1">
    <source>
        <dbReference type="EMBL" id="ETJ25366.1"/>
    </source>
</evidence>
<sequence>KKFKEFYNNNGIYDIIGKSDLEIYPDNKIAAEFVKIDKEIMETRETKYYEQTVKDEFNNEIIEENVKIPVISDDGEESIIVL</sequence>
<organism evidence="1">
    <name type="scientific">human gut metagenome</name>
    <dbReference type="NCBI Taxonomy" id="408170"/>
    <lineage>
        <taxon>unclassified sequences</taxon>
        <taxon>metagenomes</taxon>
        <taxon>organismal metagenomes</taxon>
    </lineage>
</organism>
<reference evidence="1" key="1">
    <citation type="submission" date="2013-12" db="EMBL/GenBank/DDBJ databases">
        <title>A Varibaculum cambriense genome reconstructed from a premature infant gut community with otherwise low bacterial novelty that shifts toward anaerobic metabolism during the third week of life.</title>
        <authorList>
            <person name="Brown C.T."/>
            <person name="Sharon I."/>
            <person name="Thomas B.C."/>
            <person name="Castelle C.J."/>
            <person name="Morowitz M.J."/>
            <person name="Banfield J.F."/>
        </authorList>
    </citation>
    <scope>NUCLEOTIDE SEQUENCE</scope>
</reference>
<proteinExistence type="predicted"/>
<protein>
    <submittedName>
        <fullName evidence="1">Sensory box/ggdef domain/hd protein</fullName>
    </submittedName>
</protein>
<dbReference type="AlphaFoldDB" id="W1X5B7"/>
<dbReference type="EMBL" id="AZMM01017835">
    <property type="protein sequence ID" value="ETJ25366.1"/>
    <property type="molecule type" value="Genomic_DNA"/>
</dbReference>
<accession>W1X5B7</accession>
<name>W1X5B7_9ZZZZ</name>